<dbReference type="EMBL" id="JYDJ01000001">
    <property type="protein sequence ID" value="KRX51100.1"/>
    <property type="molecule type" value="Genomic_DNA"/>
</dbReference>
<evidence type="ECO:0000256" key="1">
    <source>
        <dbReference type="SAM" id="MobiDB-lite"/>
    </source>
</evidence>
<dbReference type="AlphaFoldDB" id="A0A0V0UI24"/>
<reference evidence="2 3" key="1">
    <citation type="submission" date="2015-01" db="EMBL/GenBank/DDBJ databases">
        <title>Evolution of Trichinella species and genotypes.</title>
        <authorList>
            <person name="Korhonen P.K."/>
            <person name="Edoardo P."/>
            <person name="Giuseppe L.R."/>
            <person name="Gasser R.B."/>
        </authorList>
    </citation>
    <scope>NUCLEOTIDE SEQUENCE [LARGE SCALE GENOMIC DNA]</scope>
    <source>
        <strain evidence="2">ISS417</strain>
    </source>
</reference>
<sequence length="198" mass="21489">MGSNEENGRHRPSCRLRRQQLRNTSSLWSAIEPVQISHNKNKAALELRREPGLRAARDVEDASASSYMPSSCGLFDNNANTHCVAFTTGRIEMTTSKSKRIKKNLHFVVNSSVVLIQQKGLVKAYYMTKQKQKQKAATAATTATAAAAAEAAIVVGVVARAIEEEEEEEAIAAAMGKSNQAQTDRQIGTSKQASSRLG</sequence>
<protein>
    <submittedName>
        <fullName evidence="2">Uncharacterized protein</fullName>
    </submittedName>
</protein>
<name>A0A0V0UI24_9BILA</name>
<keyword evidence="3" id="KW-1185">Reference proteome</keyword>
<proteinExistence type="predicted"/>
<feature type="compositionally biased region" description="Polar residues" evidence="1">
    <location>
        <begin position="177"/>
        <end position="198"/>
    </location>
</feature>
<gene>
    <name evidence="2" type="ORF">T05_12801</name>
</gene>
<organism evidence="2 3">
    <name type="scientific">Trichinella murrelli</name>
    <dbReference type="NCBI Taxonomy" id="144512"/>
    <lineage>
        <taxon>Eukaryota</taxon>
        <taxon>Metazoa</taxon>
        <taxon>Ecdysozoa</taxon>
        <taxon>Nematoda</taxon>
        <taxon>Enoplea</taxon>
        <taxon>Dorylaimia</taxon>
        <taxon>Trichinellida</taxon>
        <taxon>Trichinellidae</taxon>
        <taxon>Trichinella</taxon>
    </lineage>
</organism>
<evidence type="ECO:0000313" key="2">
    <source>
        <dbReference type="EMBL" id="KRX51100.1"/>
    </source>
</evidence>
<dbReference type="Proteomes" id="UP000055048">
    <property type="component" value="Unassembled WGS sequence"/>
</dbReference>
<feature type="region of interest" description="Disordered" evidence="1">
    <location>
        <begin position="169"/>
        <end position="198"/>
    </location>
</feature>
<dbReference type="OrthoDB" id="10498246at2759"/>
<comment type="caution">
    <text evidence="2">The sequence shown here is derived from an EMBL/GenBank/DDBJ whole genome shotgun (WGS) entry which is preliminary data.</text>
</comment>
<accession>A0A0V0UI24</accession>
<evidence type="ECO:0000313" key="3">
    <source>
        <dbReference type="Proteomes" id="UP000055048"/>
    </source>
</evidence>